<dbReference type="GO" id="GO:0030687">
    <property type="term" value="C:preribosome, large subunit precursor"/>
    <property type="evidence" value="ECO:0007669"/>
    <property type="project" value="UniProtKB-UniRule"/>
</dbReference>
<keyword evidence="2 4" id="KW-0698">rRNA processing</keyword>
<evidence type="ECO:0000256" key="3">
    <source>
        <dbReference type="ARBA" id="ARBA00023242"/>
    </source>
</evidence>
<dbReference type="GO" id="GO:0000463">
    <property type="term" value="P:maturation of LSU-rRNA from tricistronic rRNA transcript (SSU-rRNA, 5.8S rRNA, LSU-rRNA)"/>
    <property type="evidence" value="ECO:0007669"/>
    <property type="project" value="UniProtKB-UniRule"/>
</dbReference>
<name>A0A9W7G0D3_9STRA</name>
<dbReference type="AlphaFoldDB" id="A0A9W7G0D3"/>
<feature type="region of interest" description="Disordered" evidence="5">
    <location>
        <begin position="490"/>
        <end position="539"/>
    </location>
</feature>
<sequence length="669" mass="75320">MGNRVKGKTKKKSIKSAISSNVGSERKLSRMGKKLKKGNAGLAATFISRSSVLKRLQITLKDFRRLCILKGIYPRVPSKSPGKKKGQTFYHIKDVTFLAHEPLLEKFREFKSYMKKVRKAAGRNEKDEAARMNEQTPTYTLNHLVKERYPRFQDALGDLDDALSLVHLFSQLPGSGKIKSGVVAKCRELVEGWNAAVVLNGGVKKTFVSIKGIYFQADVQGVEVRWLVPHSFTQNTPEDVDFRVMGTFVEFYQVMLDFVLFKLFTAANLPYPRKIQGGGGIREMLRAKDEGVGEAIGEDIGEKDKSKKSKKATDNTIVIPSSVTMGGDEDDDEEDEAEGGLEGVQEALRGMDYSADTDANRDDNVDIFEGLVFFIGREVPRTICELVILSHGGKVGWEGQGSTILPNDPVITHFIVDRPKLPATFKNYPKEREYVQPQWVFDCSNFRYLLPVSSYGVGKALPPHLSPWADQNGYVPRYRKEVDAMIRGEVYVPSPESGGEDSEDEGEEDVPAAEGTESEGEEEEEEDEEKVGREVKSAEDAEKDLAKIMMSKKAKRLYGRMQYGIKEKQDAVDLLNAKRRKLEREEKKDAKKRKIEIITEKEEEEKNEKEKIGLRKQCIGGKGRDEKGRTAVKQKVDRLKDERKKLGKSFDQLGGATMKKQKKIKKKKA</sequence>
<comment type="caution">
    <text evidence="7">The sequence shown here is derived from an EMBL/GenBank/DDBJ whole genome shotgun (WGS) entry which is preliminary data.</text>
</comment>
<proteinExistence type="inferred from homology"/>
<feature type="compositionally biased region" description="Acidic residues" evidence="5">
    <location>
        <begin position="327"/>
        <end position="339"/>
    </location>
</feature>
<comment type="similarity">
    <text evidence="4">Belongs to the pescadillo family.</text>
</comment>
<dbReference type="PANTHER" id="PTHR12221:SF6">
    <property type="entry name" value="PESCADILLO HOMOLOG"/>
    <property type="match status" value="1"/>
</dbReference>
<dbReference type="PANTHER" id="PTHR12221">
    <property type="entry name" value="PESCADILLO - RELATED"/>
    <property type="match status" value="1"/>
</dbReference>
<dbReference type="GO" id="GO:0070545">
    <property type="term" value="C:PeBoW complex"/>
    <property type="evidence" value="ECO:0007669"/>
    <property type="project" value="TreeGrafter"/>
</dbReference>
<dbReference type="InterPro" id="IPR036420">
    <property type="entry name" value="BRCT_dom_sf"/>
</dbReference>
<feature type="compositionally biased region" description="Basic and acidic residues" evidence="5">
    <location>
        <begin position="530"/>
        <end position="539"/>
    </location>
</feature>
<reference evidence="8" key="1">
    <citation type="journal article" date="2023" name="Commun. Biol.">
        <title>Genome analysis of Parmales, the sister group of diatoms, reveals the evolutionary specialization of diatoms from phago-mixotrophs to photoautotrophs.</title>
        <authorList>
            <person name="Ban H."/>
            <person name="Sato S."/>
            <person name="Yoshikawa S."/>
            <person name="Yamada K."/>
            <person name="Nakamura Y."/>
            <person name="Ichinomiya M."/>
            <person name="Sato N."/>
            <person name="Blanc-Mathieu R."/>
            <person name="Endo H."/>
            <person name="Kuwata A."/>
            <person name="Ogata H."/>
        </authorList>
    </citation>
    <scope>NUCLEOTIDE SEQUENCE [LARGE SCALE GENOMIC DNA]</scope>
</reference>
<keyword evidence="3 4" id="KW-0539">Nucleus</keyword>
<comment type="subcellular location">
    <subcellularLocation>
        <location evidence="4">Nucleus</location>
        <location evidence="4">Nucleolus</location>
    </subcellularLocation>
    <subcellularLocation>
        <location evidence="4">Nucleus</location>
        <location evidence="4">Nucleoplasm</location>
    </subcellularLocation>
</comment>
<dbReference type="Pfam" id="PF16589">
    <property type="entry name" value="BRCT_2"/>
    <property type="match status" value="1"/>
</dbReference>
<evidence type="ECO:0000259" key="6">
    <source>
        <dbReference type="PROSITE" id="PS50172"/>
    </source>
</evidence>
<dbReference type="GO" id="GO:0003723">
    <property type="term" value="F:RNA binding"/>
    <property type="evidence" value="ECO:0007669"/>
    <property type="project" value="TreeGrafter"/>
</dbReference>
<dbReference type="HAMAP" id="MF_03028">
    <property type="entry name" value="Pescadillo"/>
    <property type="match status" value="1"/>
</dbReference>
<protein>
    <recommendedName>
        <fullName evidence="4">Pescadillo homolog</fullName>
    </recommendedName>
</protein>
<feature type="region of interest" description="Disordered" evidence="5">
    <location>
        <begin position="320"/>
        <end position="340"/>
    </location>
</feature>
<evidence type="ECO:0000313" key="7">
    <source>
        <dbReference type="EMBL" id="GMI25947.1"/>
    </source>
</evidence>
<keyword evidence="1 4" id="KW-0690">Ribosome biogenesis</keyword>
<dbReference type="CDD" id="cd17709">
    <property type="entry name" value="BRCT_pescadillo_like"/>
    <property type="match status" value="1"/>
</dbReference>
<dbReference type="GO" id="GO:0000466">
    <property type="term" value="P:maturation of 5.8S rRNA from tricistronic rRNA transcript (SSU-rRNA, 5.8S rRNA, LSU-rRNA)"/>
    <property type="evidence" value="ECO:0007669"/>
    <property type="project" value="UniProtKB-UniRule"/>
</dbReference>
<dbReference type="EMBL" id="BRYA01000620">
    <property type="protein sequence ID" value="GMI25947.1"/>
    <property type="molecule type" value="Genomic_DNA"/>
</dbReference>
<dbReference type="Pfam" id="PF06732">
    <property type="entry name" value="Pescadillo_N"/>
    <property type="match status" value="1"/>
</dbReference>
<evidence type="ECO:0000256" key="1">
    <source>
        <dbReference type="ARBA" id="ARBA00022517"/>
    </source>
</evidence>
<dbReference type="GO" id="GO:0005654">
    <property type="term" value="C:nucleoplasm"/>
    <property type="evidence" value="ECO:0007669"/>
    <property type="project" value="UniProtKB-SubCell"/>
</dbReference>
<gene>
    <name evidence="7" type="ORF">TrCOL_g8701</name>
</gene>
<feature type="compositionally biased region" description="Basic and acidic residues" evidence="5">
    <location>
        <begin position="622"/>
        <end position="644"/>
    </location>
</feature>
<dbReference type="Proteomes" id="UP001165065">
    <property type="component" value="Unassembled WGS sequence"/>
</dbReference>
<dbReference type="OrthoDB" id="10264910at2759"/>
<dbReference type="InterPro" id="IPR001357">
    <property type="entry name" value="BRCT_dom"/>
</dbReference>
<feature type="region of interest" description="Disordered" evidence="5">
    <location>
        <begin position="1"/>
        <end position="34"/>
    </location>
</feature>
<evidence type="ECO:0000313" key="8">
    <source>
        <dbReference type="Proteomes" id="UP001165065"/>
    </source>
</evidence>
<feature type="domain" description="BRCT" evidence="6">
    <location>
        <begin position="363"/>
        <end position="457"/>
    </location>
</feature>
<dbReference type="SUPFAM" id="SSF52113">
    <property type="entry name" value="BRCT domain"/>
    <property type="match status" value="1"/>
</dbReference>
<feature type="compositionally biased region" description="Acidic residues" evidence="5">
    <location>
        <begin position="498"/>
        <end position="529"/>
    </location>
</feature>
<dbReference type="InterPro" id="IPR010613">
    <property type="entry name" value="PES"/>
</dbReference>
<feature type="compositionally biased region" description="Basic residues" evidence="5">
    <location>
        <begin position="659"/>
        <end position="669"/>
    </location>
</feature>
<evidence type="ECO:0000256" key="4">
    <source>
        <dbReference type="HAMAP-Rule" id="MF_03028"/>
    </source>
</evidence>
<keyword evidence="8" id="KW-1185">Reference proteome</keyword>
<evidence type="ECO:0000256" key="5">
    <source>
        <dbReference type="SAM" id="MobiDB-lite"/>
    </source>
</evidence>
<feature type="compositionally biased region" description="Basic residues" evidence="5">
    <location>
        <begin position="1"/>
        <end position="14"/>
    </location>
</feature>
<organism evidence="7 8">
    <name type="scientific">Triparma columacea</name>
    <dbReference type="NCBI Taxonomy" id="722753"/>
    <lineage>
        <taxon>Eukaryota</taxon>
        <taxon>Sar</taxon>
        <taxon>Stramenopiles</taxon>
        <taxon>Ochrophyta</taxon>
        <taxon>Bolidophyceae</taxon>
        <taxon>Parmales</taxon>
        <taxon>Triparmaceae</taxon>
        <taxon>Triparma</taxon>
    </lineage>
</organism>
<dbReference type="GO" id="GO:0043021">
    <property type="term" value="F:ribonucleoprotein complex binding"/>
    <property type="evidence" value="ECO:0007669"/>
    <property type="project" value="UniProtKB-UniRule"/>
</dbReference>
<dbReference type="Gene3D" id="3.40.50.10190">
    <property type="entry name" value="BRCT domain"/>
    <property type="match status" value="1"/>
</dbReference>
<evidence type="ECO:0000256" key="2">
    <source>
        <dbReference type="ARBA" id="ARBA00022552"/>
    </source>
</evidence>
<feature type="region of interest" description="Disordered" evidence="5">
    <location>
        <begin position="616"/>
        <end position="669"/>
    </location>
</feature>
<dbReference type="PROSITE" id="PS50172">
    <property type="entry name" value="BRCT"/>
    <property type="match status" value="1"/>
</dbReference>
<comment type="function">
    <text evidence="4">Required for maturation of ribosomal RNAs and formation of the large ribosomal subunit.</text>
</comment>
<accession>A0A9W7G0D3</accession>